<protein>
    <submittedName>
        <fullName evidence="5">Recombinase family protein</fullName>
    </submittedName>
</protein>
<evidence type="ECO:0000313" key="5">
    <source>
        <dbReference type="EMBL" id="MEU3710277.1"/>
    </source>
</evidence>
<dbReference type="InterPro" id="IPR025827">
    <property type="entry name" value="Zn_ribbon_recom_dom"/>
</dbReference>
<evidence type="ECO:0000256" key="2">
    <source>
        <dbReference type="ARBA" id="ARBA00023172"/>
    </source>
</evidence>
<dbReference type="RefSeq" id="WP_030286720.1">
    <property type="nucleotide sequence ID" value="NZ_JBEZVI010000005.1"/>
</dbReference>
<keyword evidence="6" id="KW-1185">Reference proteome</keyword>
<dbReference type="Proteomes" id="UP001550853">
    <property type="component" value="Unassembled WGS sequence"/>
</dbReference>
<feature type="region of interest" description="Disordered" evidence="3">
    <location>
        <begin position="369"/>
        <end position="405"/>
    </location>
</feature>
<feature type="domain" description="Recombinase" evidence="4">
    <location>
        <begin position="43"/>
        <end position="198"/>
    </location>
</feature>
<proteinExistence type="predicted"/>
<reference evidence="5 6" key="1">
    <citation type="submission" date="2024-06" db="EMBL/GenBank/DDBJ databases">
        <title>The Natural Products Discovery Center: Release of the First 8490 Sequenced Strains for Exploring Actinobacteria Biosynthetic Diversity.</title>
        <authorList>
            <person name="Kalkreuter E."/>
            <person name="Kautsar S.A."/>
            <person name="Yang D."/>
            <person name="Bader C.D."/>
            <person name="Teijaro C.N."/>
            <person name="Fluegel L."/>
            <person name="Davis C.M."/>
            <person name="Simpson J.R."/>
            <person name="Lauterbach L."/>
            <person name="Steele A.D."/>
            <person name="Gui C."/>
            <person name="Meng S."/>
            <person name="Li G."/>
            <person name="Viehrig K."/>
            <person name="Ye F."/>
            <person name="Su P."/>
            <person name="Kiefer A.F."/>
            <person name="Nichols A."/>
            <person name="Cepeda A.J."/>
            <person name="Yan W."/>
            <person name="Fan B."/>
            <person name="Jiang Y."/>
            <person name="Adhikari A."/>
            <person name="Zheng C.-J."/>
            <person name="Schuster L."/>
            <person name="Cowan T.M."/>
            <person name="Smanski M.J."/>
            <person name="Chevrette M.G."/>
            <person name="De Carvalho L.P.S."/>
            <person name="Shen B."/>
        </authorList>
    </citation>
    <scope>NUCLEOTIDE SEQUENCE [LARGE SCALE GENOMIC DNA]</scope>
    <source>
        <strain evidence="5 6">NPDC033039</strain>
    </source>
</reference>
<gene>
    <name evidence="5" type="ORF">AB0E61_09255</name>
</gene>
<evidence type="ECO:0000259" key="4">
    <source>
        <dbReference type="PROSITE" id="PS51737"/>
    </source>
</evidence>
<organism evidence="5 6">
    <name type="scientific">Streptomyces catenulae</name>
    <dbReference type="NCBI Taxonomy" id="66875"/>
    <lineage>
        <taxon>Bacteria</taxon>
        <taxon>Bacillati</taxon>
        <taxon>Actinomycetota</taxon>
        <taxon>Actinomycetes</taxon>
        <taxon>Kitasatosporales</taxon>
        <taxon>Streptomycetaceae</taxon>
        <taxon>Streptomyces</taxon>
    </lineage>
</organism>
<name>A0ABV2YX04_9ACTN</name>
<evidence type="ECO:0000313" key="6">
    <source>
        <dbReference type="Proteomes" id="UP001550853"/>
    </source>
</evidence>
<comment type="caution">
    <text evidence="5">The sequence shown here is derived from an EMBL/GenBank/DDBJ whole genome shotgun (WGS) entry which is preliminary data.</text>
</comment>
<dbReference type="InterPro" id="IPR011109">
    <property type="entry name" value="DNA_bind_recombinase_dom"/>
</dbReference>
<accession>A0ABV2YX04</accession>
<keyword evidence="1" id="KW-0238">DNA-binding</keyword>
<evidence type="ECO:0000256" key="3">
    <source>
        <dbReference type="SAM" id="MobiDB-lite"/>
    </source>
</evidence>
<dbReference type="PROSITE" id="PS51737">
    <property type="entry name" value="RECOMBINASE_DNA_BIND"/>
    <property type="match status" value="1"/>
</dbReference>
<dbReference type="InterPro" id="IPR050639">
    <property type="entry name" value="SSR_resolvase"/>
</dbReference>
<dbReference type="Gene3D" id="3.90.1750.20">
    <property type="entry name" value="Putative Large Serine Recombinase, Chain B, Domain 2"/>
    <property type="match status" value="1"/>
</dbReference>
<dbReference type="PANTHER" id="PTHR30461:SF2">
    <property type="entry name" value="SERINE RECOMBINASE PINE-RELATED"/>
    <property type="match status" value="1"/>
</dbReference>
<dbReference type="PANTHER" id="PTHR30461">
    <property type="entry name" value="DNA-INVERTASE FROM LAMBDOID PROPHAGE"/>
    <property type="match status" value="1"/>
</dbReference>
<keyword evidence="2" id="KW-0233">DNA recombination</keyword>
<dbReference type="EMBL" id="JBEZVI010000005">
    <property type="protein sequence ID" value="MEU3710277.1"/>
    <property type="molecule type" value="Genomic_DNA"/>
</dbReference>
<dbReference type="Pfam" id="PF07508">
    <property type="entry name" value="Recombinase"/>
    <property type="match status" value="1"/>
</dbReference>
<sequence length="422" mass="45838">MGVAIFGLIAALAKQESDLKSEYISSTKDTIRKAGGHTSGMAPYGFTGERVRRGKLSVVRLIPAPQEAPVVRDMVTWALEGLSASGIARRLNDAGVPTKNANDTARLTARRVRAVSKPSKASAWTSSTVLRILRDPRLAGYAIEWQGRTIRTKDTPGTAGKRTILRDETGAPMEAHEGIVESDEWWRLQDVLDGRTPVVRQTRRSVPSLLAGAGMLFCGVCGSVMVTDKRKEKLLYRCNRASAGLVPGHGGLAIDMATANEVVVRKVWHRLGTLDPADEDDREKLAEAVRRFAAQTDTSGRDADLAAARAEMEHVRGALRTLYQDRQDGLYEGATGRGMFRDSVQRLTAHEERMVERVASLEGRCNASHGVVGGGRRPTLRRGTVGLLESPGTTRVPGTLSGPRVYLQRPLDGAATRTRRTA</sequence>
<dbReference type="InterPro" id="IPR038109">
    <property type="entry name" value="DNA_bind_recomb_sf"/>
</dbReference>
<evidence type="ECO:0000256" key="1">
    <source>
        <dbReference type="ARBA" id="ARBA00023125"/>
    </source>
</evidence>
<dbReference type="Pfam" id="PF13408">
    <property type="entry name" value="Zn_ribbon_recom"/>
    <property type="match status" value="1"/>
</dbReference>